<dbReference type="FunFam" id="3.40.720.10:FF:000017">
    <property type="entry name" value="Predicted protein"/>
    <property type="match status" value="1"/>
</dbReference>
<evidence type="ECO:0000313" key="2">
    <source>
        <dbReference type="EMBL" id="EFA10540.1"/>
    </source>
</evidence>
<dbReference type="InParanoid" id="D6X0G3"/>
<proteinExistence type="predicted"/>
<dbReference type="InterPro" id="IPR017850">
    <property type="entry name" value="Alkaline_phosphatase_core_sf"/>
</dbReference>
<dbReference type="OrthoDB" id="413313at2759"/>
<dbReference type="EMBL" id="KQ971372">
    <property type="protein sequence ID" value="EFA10540.1"/>
    <property type="molecule type" value="Genomic_DNA"/>
</dbReference>
<dbReference type="Proteomes" id="UP000007266">
    <property type="component" value="Linkage group 9"/>
</dbReference>
<dbReference type="STRING" id="7070.D6X0G3"/>
<reference evidence="2 3" key="2">
    <citation type="journal article" date="2010" name="Nucleic Acids Res.">
        <title>BeetleBase in 2010: revisions to provide comprehensive genomic information for Tribolium castaneum.</title>
        <authorList>
            <person name="Kim H.S."/>
            <person name="Murphy T."/>
            <person name="Xia J."/>
            <person name="Caragea D."/>
            <person name="Park Y."/>
            <person name="Beeman R.W."/>
            <person name="Lorenzen M.D."/>
            <person name="Butcher S."/>
            <person name="Manak J.R."/>
            <person name="Brown S.J."/>
        </authorList>
    </citation>
    <scope>GENOME REANNOTATION</scope>
    <source>
        <strain evidence="2 3">Georgia GA2</strain>
    </source>
</reference>
<dbReference type="Pfam" id="PF02995">
    <property type="entry name" value="DUF229"/>
    <property type="match status" value="1"/>
</dbReference>
<reference evidence="2 3" key="1">
    <citation type="journal article" date="2008" name="Nature">
        <title>The genome of the model beetle and pest Tribolium castaneum.</title>
        <authorList>
            <consortium name="Tribolium Genome Sequencing Consortium"/>
            <person name="Richards S."/>
            <person name="Gibbs R.A."/>
            <person name="Weinstock G.M."/>
            <person name="Brown S.J."/>
            <person name="Denell R."/>
            <person name="Beeman R.W."/>
            <person name="Gibbs R."/>
            <person name="Beeman R.W."/>
            <person name="Brown S.J."/>
            <person name="Bucher G."/>
            <person name="Friedrich M."/>
            <person name="Grimmelikhuijzen C.J."/>
            <person name="Klingler M."/>
            <person name="Lorenzen M."/>
            <person name="Richards S."/>
            <person name="Roth S."/>
            <person name="Schroder R."/>
            <person name="Tautz D."/>
            <person name="Zdobnov E.M."/>
            <person name="Muzny D."/>
            <person name="Gibbs R.A."/>
            <person name="Weinstock G.M."/>
            <person name="Attaway T."/>
            <person name="Bell S."/>
            <person name="Buhay C.J."/>
            <person name="Chandrabose M.N."/>
            <person name="Chavez D."/>
            <person name="Clerk-Blankenburg K.P."/>
            <person name="Cree A."/>
            <person name="Dao M."/>
            <person name="Davis C."/>
            <person name="Chacko J."/>
            <person name="Dinh H."/>
            <person name="Dugan-Rocha S."/>
            <person name="Fowler G."/>
            <person name="Garner T.T."/>
            <person name="Garnes J."/>
            <person name="Gnirke A."/>
            <person name="Hawes A."/>
            <person name="Hernandez J."/>
            <person name="Hines S."/>
            <person name="Holder M."/>
            <person name="Hume J."/>
            <person name="Jhangiani S.N."/>
            <person name="Joshi V."/>
            <person name="Khan Z.M."/>
            <person name="Jackson L."/>
            <person name="Kovar C."/>
            <person name="Kowis A."/>
            <person name="Lee S."/>
            <person name="Lewis L.R."/>
            <person name="Margolis J."/>
            <person name="Morgan M."/>
            <person name="Nazareth L.V."/>
            <person name="Nguyen N."/>
            <person name="Okwuonu G."/>
            <person name="Parker D."/>
            <person name="Richards S."/>
            <person name="Ruiz S.J."/>
            <person name="Santibanez J."/>
            <person name="Savard J."/>
            <person name="Scherer S.E."/>
            <person name="Schneider B."/>
            <person name="Sodergren E."/>
            <person name="Tautz D."/>
            <person name="Vattahil S."/>
            <person name="Villasana D."/>
            <person name="White C.S."/>
            <person name="Wright R."/>
            <person name="Park Y."/>
            <person name="Beeman R.W."/>
            <person name="Lord J."/>
            <person name="Oppert B."/>
            <person name="Lorenzen M."/>
            <person name="Brown S."/>
            <person name="Wang L."/>
            <person name="Savard J."/>
            <person name="Tautz D."/>
            <person name="Richards S."/>
            <person name="Weinstock G."/>
            <person name="Gibbs R.A."/>
            <person name="Liu Y."/>
            <person name="Worley K."/>
            <person name="Weinstock G."/>
            <person name="Elsik C.G."/>
            <person name="Reese J.T."/>
            <person name="Elhaik E."/>
            <person name="Landan G."/>
            <person name="Graur D."/>
            <person name="Arensburger P."/>
            <person name="Atkinson P."/>
            <person name="Beeman R.W."/>
            <person name="Beidler J."/>
            <person name="Brown S.J."/>
            <person name="Demuth J.P."/>
            <person name="Drury D.W."/>
            <person name="Du Y.Z."/>
            <person name="Fujiwara H."/>
            <person name="Lorenzen M."/>
            <person name="Maselli V."/>
            <person name="Osanai M."/>
            <person name="Park Y."/>
            <person name="Robertson H.M."/>
            <person name="Tu Z."/>
            <person name="Wang J.J."/>
            <person name="Wang S."/>
            <person name="Richards S."/>
            <person name="Song H."/>
            <person name="Zhang L."/>
            <person name="Sodergren E."/>
            <person name="Werner D."/>
            <person name="Stanke M."/>
            <person name="Morgenstern B."/>
            <person name="Solovyev V."/>
            <person name="Kosarev P."/>
            <person name="Brown G."/>
            <person name="Chen H.C."/>
            <person name="Ermolaeva O."/>
            <person name="Hlavina W."/>
            <person name="Kapustin Y."/>
            <person name="Kiryutin B."/>
            <person name="Kitts P."/>
            <person name="Maglott D."/>
            <person name="Pruitt K."/>
            <person name="Sapojnikov V."/>
            <person name="Souvorov A."/>
            <person name="Mackey A.J."/>
            <person name="Waterhouse R.M."/>
            <person name="Wyder S."/>
            <person name="Zdobnov E.M."/>
            <person name="Zdobnov E.M."/>
            <person name="Wyder S."/>
            <person name="Kriventseva E.V."/>
            <person name="Kadowaki T."/>
            <person name="Bork P."/>
            <person name="Aranda M."/>
            <person name="Bao R."/>
            <person name="Beermann A."/>
            <person name="Berns N."/>
            <person name="Bolognesi R."/>
            <person name="Bonneton F."/>
            <person name="Bopp D."/>
            <person name="Brown S.J."/>
            <person name="Bucher G."/>
            <person name="Butts T."/>
            <person name="Chaumot A."/>
            <person name="Denell R.E."/>
            <person name="Ferrier D.E."/>
            <person name="Friedrich M."/>
            <person name="Gordon C.M."/>
            <person name="Jindra M."/>
            <person name="Klingler M."/>
            <person name="Lan Q."/>
            <person name="Lattorff H.M."/>
            <person name="Laudet V."/>
            <person name="von Levetsow C."/>
            <person name="Liu Z."/>
            <person name="Lutz R."/>
            <person name="Lynch J.A."/>
            <person name="da Fonseca R.N."/>
            <person name="Posnien N."/>
            <person name="Reuter R."/>
            <person name="Roth S."/>
            <person name="Savard J."/>
            <person name="Schinko J.B."/>
            <person name="Schmitt C."/>
            <person name="Schoppmeier M."/>
            <person name="Schroder R."/>
            <person name="Shippy T.D."/>
            <person name="Simonnet F."/>
            <person name="Marques-Souza H."/>
            <person name="Tautz D."/>
            <person name="Tomoyasu Y."/>
            <person name="Trauner J."/>
            <person name="Van der Zee M."/>
            <person name="Vervoort M."/>
            <person name="Wittkopp N."/>
            <person name="Wimmer E.A."/>
            <person name="Yang X."/>
            <person name="Jones A.K."/>
            <person name="Sattelle D.B."/>
            <person name="Ebert P.R."/>
            <person name="Nelson D."/>
            <person name="Scott J.G."/>
            <person name="Beeman R.W."/>
            <person name="Muthukrishnan S."/>
            <person name="Kramer K.J."/>
            <person name="Arakane Y."/>
            <person name="Beeman R.W."/>
            <person name="Zhu Q."/>
            <person name="Hogenkamp D."/>
            <person name="Dixit R."/>
            <person name="Oppert B."/>
            <person name="Jiang H."/>
            <person name="Zou Z."/>
            <person name="Marshall J."/>
            <person name="Elpidina E."/>
            <person name="Vinokurov K."/>
            <person name="Oppert C."/>
            <person name="Zou Z."/>
            <person name="Evans J."/>
            <person name="Lu Z."/>
            <person name="Zhao P."/>
            <person name="Sumathipala N."/>
            <person name="Altincicek B."/>
            <person name="Vilcinskas A."/>
            <person name="Williams M."/>
            <person name="Hultmark D."/>
            <person name="Hetru C."/>
            <person name="Jiang H."/>
            <person name="Grimmelikhuijzen C.J."/>
            <person name="Hauser F."/>
            <person name="Cazzamali G."/>
            <person name="Williamson M."/>
            <person name="Park Y."/>
            <person name="Li B."/>
            <person name="Tanaka Y."/>
            <person name="Predel R."/>
            <person name="Neupert S."/>
            <person name="Schachtner J."/>
            <person name="Verleyen P."/>
            <person name="Raible F."/>
            <person name="Bork P."/>
            <person name="Friedrich M."/>
            <person name="Walden K.K."/>
            <person name="Robertson H.M."/>
            <person name="Angeli S."/>
            <person name="Foret S."/>
            <person name="Bucher G."/>
            <person name="Schuetz S."/>
            <person name="Maleszka R."/>
            <person name="Wimmer E.A."/>
            <person name="Beeman R.W."/>
            <person name="Lorenzen M."/>
            <person name="Tomoyasu Y."/>
            <person name="Miller S.C."/>
            <person name="Grossmann D."/>
            <person name="Bucher G."/>
        </authorList>
    </citation>
    <scope>NUCLEOTIDE SEQUENCE [LARGE SCALE GENOMIC DNA]</scope>
    <source>
        <strain evidence="2 3">Georgia GA2</strain>
    </source>
</reference>
<feature type="signal peptide" evidence="1">
    <location>
        <begin position="1"/>
        <end position="18"/>
    </location>
</feature>
<keyword evidence="3" id="KW-1185">Reference proteome</keyword>
<feature type="chain" id="PRO_5003090443" description="DUF229 domain containing protein" evidence="1">
    <location>
        <begin position="19"/>
        <end position="572"/>
    </location>
</feature>
<gene>
    <name evidence="2" type="primary">AUGUSTUS-3.0.2_12795</name>
    <name evidence="2" type="ORF">TcasGA2_TC012795</name>
</gene>
<dbReference type="Gene3D" id="3.40.720.10">
    <property type="entry name" value="Alkaline Phosphatase, subunit A"/>
    <property type="match status" value="1"/>
</dbReference>
<name>D6X0G3_TRICA</name>
<dbReference type="SUPFAM" id="SSF53649">
    <property type="entry name" value="Alkaline phosphatase-like"/>
    <property type="match status" value="1"/>
</dbReference>
<accession>D6X0G3</accession>
<dbReference type="FunCoup" id="D6X0G3">
    <property type="interactions" value="3"/>
</dbReference>
<keyword evidence="1" id="KW-0732">Signal</keyword>
<dbReference type="KEGG" id="tca:659120"/>
<dbReference type="OMA" id="TYANARC"/>
<dbReference type="AlphaFoldDB" id="D6X0G3"/>
<dbReference type="PANTHER" id="PTHR10974:SF9">
    <property type="entry name" value="DUF229 DOMAIN CONTAINING PROTEIN-RELATED"/>
    <property type="match status" value="1"/>
</dbReference>
<dbReference type="InterPro" id="IPR004245">
    <property type="entry name" value="DUF229"/>
</dbReference>
<evidence type="ECO:0000256" key="1">
    <source>
        <dbReference type="SAM" id="SignalP"/>
    </source>
</evidence>
<evidence type="ECO:0000313" key="3">
    <source>
        <dbReference type="Proteomes" id="UP000007266"/>
    </source>
</evidence>
<organism evidence="2 3">
    <name type="scientific">Tribolium castaneum</name>
    <name type="common">Red flour beetle</name>
    <dbReference type="NCBI Taxonomy" id="7070"/>
    <lineage>
        <taxon>Eukaryota</taxon>
        <taxon>Metazoa</taxon>
        <taxon>Ecdysozoa</taxon>
        <taxon>Arthropoda</taxon>
        <taxon>Hexapoda</taxon>
        <taxon>Insecta</taxon>
        <taxon>Pterygota</taxon>
        <taxon>Neoptera</taxon>
        <taxon>Endopterygota</taxon>
        <taxon>Coleoptera</taxon>
        <taxon>Polyphaga</taxon>
        <taxon>Cucujiformia</taxon>
        <taxon>Tenebrionidae</taxon>
        <taxon>Tenebrionidae incertae sedis</taxon>
        <taxon>Tribolium</taxon>
    </lineage>
</organism>
<dbReference type="CDD" id="cd16021">
    <property type="entry name" value="ALP_like"/>
    <property type="match status" value="1"/>
</dbReference>
<protein>
    <recommendedName>
        <fullName evidence="4">DUF229 domain containing protein</fullName>
    </recommendedName>
</protein>
<dbReference type="PANTHER" id="PTHR10974">
    <property type="entry name" value="FI08016P-RELATED"/>
    <property type="match status" value="1"/>
</dbReference>
<dbReference type="HOGENOM" id="CLU_018076_2_0_1"/>
<dbReference type="PhylomeDB" id="D6X0G3"/>
<sequence>MFRIFLTILCLLFTETLQETYILNNEKCKIPDLEILNEDVRDIIQPNPYIPCNKTELLTHVTKNGPKFELHLREDLFPQYFTQNITCCYSYVTRNGSVELPDVGISISPCVPFHKKIVLEQDIVKVVCRDNNQSVVYENVHVTIKPSKPLKNTSQPFSVLFVVVDSISRLNFHRTMPETANFLKKRNFIEMKAYSKVNDNTFPNCMALLTGFSLSQSYQHCNPHKKSALDNCPMIWKDFHQHGYTTAYAEDNSRIATFNYLKKGFTNPPTDFYFKPYMEATETLRIQHRHSMPFCTGPESAGERILNLAKDFAITFKHNPSFGIFWMNTFSHDDVNAPFTMDAKLSDFFRDLDEAGVLDESFVFLLSDHGIRFGPMVGTNSGWLEGRMPLNMISVPAKFKREFGREYENLKQNSGKLTNTYDMFMTLQHILTLGGVRHEVRPSQGCPNCVSLFDPIPDRSCQEAAIPYAWCPCFGRLKTLNPFDVQSAITYTLSKAKSEILAQCDIDNLDPHVDSVSVSEPDHEKNQILFVVFHVESAIGLATVKFKDVVTEKSLFYFRFIYLYNICKQDNS</sequence>
<evidence type="ECO:0008006" key="4">
    <source>
        <dbReference type="Google" id="ProtNLM"/>
    </source>
</evidence>